<reference evidence="10 11" key="1">
    <citation type="submission" date="2016-11" db="EMBL/GenBank/DDBJ databases">
        <authorList>
            <person name="Jaros S."/>
            <person name="Januszkiewicz K."/>
            <person name="Wedrychowicz H."/>
        </authorList>
    </citation>
    <scope>NUCLEOTIDE SEQUENCE [LARGE SCALE GENOMIC DNA]</scope>
    <source>
        <strain evidence="10 11">DSM 12906</strain>
    </source>
</reference>
<dbReference type="InterPro" id="IPR036291">
    <property type="entry name" value="NAD(P)-bd_dom_sf"/>
</dbReference>
<evidence type="ECO:0000256" key="4">
    <source>
        <dbReference type="PIRNR" id="PIRNR000109"/>
    </source>
</evidence>
<feature type="binding site" evidence="7">
    <location>
        <position position="104"/>
    </location>
    <ligand>
        <name>NADP(+)</name>
        <dbReference type="ChEBI" id="CHEBI:58349"/>
    </ligand>
</feature>
<evidence type="ECO:0000313" key="10">
    <source>
        <dbReference type="EMBL" id="SHI71684.1"/>
    </source>
</evidence>
<dbReference type="FunFam" id="3.40.50.720:FF:000007">
    <property type="entry name" value="6-phosphogluconate dehydrogenase, decarboxylating"/>
    <property type="match status" value="1"/>
</dbReference>
<feature type="active site" description="Proton acceptor" evidence="5">
    <location>
        <position position="184"/>
    </location>
</feature>
<dbReference type="SUPFAM" id="SSF51735">
    <property type="entry name" value="NAD(P)-binding Rossmann-fold domains"/>
    <property type="match status" value="1"/>
</dbReference>
<dbReference type="UniPathway" id="UPA00115">
    <property type="reaction ID" value="UER00410"/>
</dbReference>
<dbReference type="InterPro" id="IPR006113">
    <property type="entry name" value="6PGDH_Gnd/GntZ"/>
</dbReference>
<dbReference type="STRING" id="1123357.SAMN02745244_00913"/>
<evidence type="ECO:0000256" key="7">
    <source>
        <dbReference type="PIRSR" id="PIRSR000109-3"/>
    </source>
</evidence>
<evidence type="ECO:0000256" key="6">
    <source>
        <dbReference type="PIRSR" id="PIRSR000109-2"/>
    </source>
</evidence>
<keyword evidence="2 4" id="KW-0560">Oxidoreductase</keyword>
<gene>
    <name evidence="10" type="ORF">SAMN02745244_00913</name>
</gene>
<dbReference type="GO" id="GO:0006098">
    <property type="term" value="P:pentose-phosphate shunt"/>
    <property type="evidence" value="ECO:0007669"/>
    <property type="project" value="UniProtKB-UniPathway"/>
</dbReference>
<dbReference type="NCBIfam" id="NF006765">
    <property type="entry name" value="PRK09287.1"/>
    <property type="match status" value="1"/>
</dbReference>
<dbReference type="PIRSF" id="PIRSF000109">
    <property type="entry name" value="6PGD"/>
    <property type="match status" value="1"/>
</dbReference>
<evidence type="ECO:0000256" key="8">
    <source>
        <dbReference type="RuleBase" id="RU000485"/>
    </source>
</evidence>
<evidence type="ECO:0000256" key="5">
    <source>
        <dbReference type="PIRSR" id="PIRSR000109-1"/>
    </source>
</evidence>
<feature type="active site" description="Proton donor" evidence="5">
    <location>
        <position position="191"/>
    </location>
</feature>
<keyword evidence="11" id="KW-1185">Reference proteome</keyword>
<feature type="binding site" description="in other chain" evidence="6">
    <location>
        <begin position="130"/>
        <end position="132"/>
    </location>
    <ligand>
        <name>substrate</name>
        <note>ligand shared between dimeric partners</note>
    </ligand>
</feature>
<organism evidence="10 11">
    <name type="scientific">Tessaracoccus bendigoensis DSM 12906</name>
    <dbReference type="NCBI Taxonomy" id="1123357"/>
    <lineage>
        <taxon>Bacteria</taxon>
        <taxon>Bacillati</taxon>
        <taxon>Actinomycetota</taxon>
        <taxon>Actinomycetes</taxon>
        <taxon>Propionibacteriales</taxon>
        <taxon>Propionibacteriaceae</taxon>
        <taxon>Tessaracoccus</taxon>
    </lineage>
</organism>
<protein>
    <recommendedName>
        <fullName evidence="4 8">6-phosphogluconate dehydrogenase, decarboxylating</fullName>
        <ecNumber evidence="4 8">1.1.1.44</ecNumber>
    </recommendedName>
</protein>
<feature type="binding site" evidence="6">
    <location>
        <position position="452"/>
    </location>
    <ligand>
        <name>substrate</name>
        <note>ligand shared between dimeric partners</note>
    </ligand>
</feature>
<dbReference type="SUPFAM" id="SSF48179">
    <property type="entry name" value="6-phosphogluconate dehydrogenase C-terminal domain-like"/>
    <property type="match status" value="1"/>
</dbReference>
<dbReference type="SMART" id="SM01350">
    <property type="entry name" value="6PGD"/>
    <property type="match status" value="1"/>
</dbReference>
<dbReference type="PRINTS" id="PR00076">
    <property type="entry name" value="6PGDHDRGNASE"/>
</dbReference>
<evidence type="ECO:0000256" key="1">
    <source>
        <dbReference type="ARBA" id="ARBA00008419"/>
    </source>
</evidence>
<dbReference type="GO" id="GO:0019521">
    <property type="term" value="P:D-gluconate metabolic process"/>
    <property type="evidence" value="ECO:0007669"/>
    <property type="project" value="UniProtKB-KW"/>
</dbReference>
<feature type="binding site" evidence="7">
    <location>
        <begin position="34"/>
        <end position="36"/>
    </location>
    <ligand>
        <name>NADP(+)</name>
        <dbReference type="ChEBI" id="CHEBI:58349"/>
    </ligand>
</feature>
<dbReference type="PANTHER" id="PTHR11811">
    <property type="entry name" value="6-PHOSPHOGLUCONATE DEHYDROGENASE"/>
    <property type="match status" value="1"/>
</dbReference>
<feature type="binding site" description="in other chain" evidence="6">
    <location>
        <position position="192"/>
    </location>
    <ligand>
        <name>substrate</name>
        <note>ligand shared between dimeric partners</note>
    </ligand>
</feature>
<comment type="subunit">
    <text evidence="4">Homodimer.</text>
</comment>
<dbReference type="InterPro" id="IPR013328">
    <property type="entry name" value="6PGD_dom2"/>
</dbReference>
<feature type="binding site" evidence="7">
    <location>
        <begin position="11"/>
        <end position="16"/>
    </location>
    <ligand>
        <name>NADP(+)</name>
        <dbReference type="ChEBI" id="CHEBI:58349"/>
    </ligand>
</feature>
<comment type="catalytic activity">
    <reaction evidence="4 8">
        <text>6-phospho-D-gluconate + NADP(+) = D-ribulose 5-phosphate + CO2 + NADPH</text>
        <dbReference type="Rhea" id="RHEA:10116"/>
        <dbReference type="ChEBI" id="CHEBI:16526"/>
        <dbReference type="ChEBI" id="CHEBI:57783"/>
        <dbReference type="ChEBI" id="CHEBI:58121"/>
        <dbReference type="ChEBI" id="CHEBI:58349"/>
        <dbReference type="ChEBI" id="CHEBI:58759"/>
        <dbReference type="EC" id="1.1.1.44"/>
    </reaction>
</comment>
<dbReference type="Gene3D" id="3.40.50.720">
    <property type="entry name" value="NAD(P)-binding Rossmann-like Domain"/>
    <property type="match status" value="1"/>
</dbReference>
<dbReference type="GO" id="GO:0050661">
    <property type="term" value="F:NADP binding"/>
    <property type="evidence" value="ECO:0007669"/>
    <property type="project" value="InterPro"/>
</dbReference>
<name>A0A1M6DEG4_9ACTN</name>
<dbReference type="AlphaFoldDB" id="A0A1M6DEG4"/>
<evidence type="ECO:0000259" key="9">
    <source>
        <dbReference type="SMART" id="SM01350"/>
    </source>
</evidence>
<feature type="binding site" description="in other chain" evidence="6">
    <location>
        <begin position="187"/>
        <end position="188"/>
    </location>
    <ligand>
        <name>substrate</name>
        <note>ligand shared between dimeric partners</note>
    </ligand>
</feature>
<keyword evidence="3 8" id="KW-0311">Gluconate utilization</keyword>
<feature type="domain" description="6-phosphogluconate dehydrogenase C-terminal" evidence="9">
    <location>
        <begin position="180"/>
        <end position="468"/>
    </location>
</feature>
<comment type="function">
    <text evidence="4">Catalyzes the oxidative decarboxylation of 6-phosphogluconate to ribulose 5-phosphate and CO(2), with concomitant reduction of NADP to NADPH.</text>
</comment>
<dbReference type="NCBIfam" id="TIGR00873">
    <property type="entry name" value="gnd"/>
    <property type="match status" value="1"/>
</dbReference>
<dbReference type="FunFam" id="1.10.1040.10:FF:000002">
    <property type="entry name" value="6-phosphogluconate dehydrogenase, decarboxylating"/>
    <property type="match status" value="1"/>
</dbReference>
<feature type="binding site" evidence="6">
    <location>
        <position position="446"/>
    </location>
    <ligand>
        <name>substrate</name>
        <note>ligand shared between dimeric partners</note>
    </ligand>
</feature>
<dbReference type="Proteomes" id="UP000184512">
    <property type="component" value="Unassembled WGS sequence"/>
</dbReference>
<feature type="binding site" description="in other chain" evidence="6">
    <location>
        <position position="261"/>
    </location>
    <ligand>
        <name>substrate</name>
        <note>ligand shared between dimeric partners</note>
    </ligand>
</feature>
<dbReference type="EC" id="1.1.1.44" evidence="4 8"/>
<dbReference type="Pfam" id="PF00393">
    <property type="entry name" value="6PGD"/>
    <property type="match status" value="1"/>
</dbReference>
<evidence type="ECO:0000256" key="2">
    <source>
        <dbReference type="ARBA" id="ARBA00023002"/>
    </source>
</evidence>
<dbReference type="InterPro" id="IPR006114">
    <property type="entry name" value="6PGDH_C"/>
</dbReference>
<keyword evidence="4 8" id="KW-0570">Pentose shunt</keyword>
<dbReference type="Gene3D" id="1.10.1040.10">
    <property type="entry name" value="N-(1-d-carboxylethyl)-l-norvaline Dehydrogenase, domain 2"/>
    <property type="match status" value="1"/>
</dbReference>
<dbReference type="Gene3D" id="1.20.5.320">
    <property type="entry name" value="6-Phosphogluconate Dehydrogenase, domain 3"/>
    <property type="match status" value="1"/>
</dbReference>
<dbReference type="InterPro" id="IPR008927">
    <property type="entry name" value="6-PGluconate_DH-like_C_sf"/>
</dbReference>
<evidence type="ECO:0000313" key="11">
    <source>
        <dbReference type="Proteomes" id="UP000184512"/>
    </source>
</evidence>
<accession>A0A1M6DEG4</accession>
<dbReference type="Pfam" id="PF03446">
    <property type="entry name" value="NAD_binding_2"/>
    <property type="match status" value="1"/>
</dbReference>
<keyword evidence="4 8" id="KW-0521">NADP</keyword>
<comment type="pathway">
    <text evidence="4 8">Carbohydrate degradation; pentose phosphate pathway; D-ribulose 5-phosphate from D-glucose 6-phosphate (oxidative stage): step 3/3.</text>
</comment>
<evidence type="ECO:0000256" key="3">
    <source>
        <dbReference type="ARBA" id="ARBA00023064"/>
    </source>
</evidence>
<feature type="binding site" description="in other chain" evidence="6">
    <location>
        <position position="288"/>
    </location>
    <ligand>
        <name>substrate</name>
        <note>ligand shared between dimeric partners</note>
    </ligand>
</feature>
<comment type="similarity">
    <text evidence="1 4 8">Belongs to the 6-phosphogluconate dehydrogenase family.</text>
</comment>
<dbReference type="GO" id="GO:0004616">
    <property type="term" value="F:phosphogluconate dehydrogenase (decarboxylating) activity"/>
    <property type="evidence" value="ECO:0007669"/>
    <property type="project" value="UniProtKB-EC"/>
</dbReference>
<feature type="binding site" description="in other chain" evidence="6">
    <location>
        <position position="104"/>
    </location>
    <ligand>
        <name>substrate</name>
        <note>ligand shared between dimeric partners</note>
    </ligand>
</feature>
<dbReference type="InterPro" id="IPR006183">
    <property type="entry name" value="Pgluconate_DH"/>
</dbReference>
<feature type="binding site" evidence="7">
    <location>
        <begin position="76"/>
        <end position="78"/>
    </location>
    <ligand>
        <name>NADP(+)</name>
        <dbReference type="ChEBI" id="CHEBI:58349"/>
    </ligand>
</feature>
<proteinExistence type="inferred from homology"/>
<dbReference type="InterPro" id="IPR006115">
    <property type="entry name" value="6PGDH_NADP-bd"/>
</dbReference>
<sequence>MTDLANVGVVGMAVMGSNLARNLAHKGHSVAVFNRTASRTDAMIAEHGTEGDFRPAHELADFVASLERPRRIIIMVKAGAPTDATIDALVPLLEEGDIVVDGGNAFFEDTRRREEKLRGLGLHFVGAGISGGEVGALEGPSIMPGGSRESYEALGPILESISAKVDGEPCCTYIGTDGAGHFVKMIHNGIEYADMQFIGEAFELLKGLGLSYPEMADVFATWNTGDLDSYLIEITSEVLRKVDAATGRPLVEVIVDAAGMKGTGTWTIQSALNLGTPVNAIAEAVFARAISSSPALRASAQKALTGPDGKVDVADRDAFIEQIREALWASKVVAYAQGLDEIRMAAEQYGWDINVGEVAKIWRAGCIIRARLLERIRSEYAAGNLVTLIEAPSIASGLADAQDGWREVVATAVRAGVPVPGFSAALAHYDQARAPRLNAALTQGLRDYFGAHTYRRIDREGAFHTNWSTDGAEIQES</sequence>
<dbReference type="EMBL" id="FQZG01000012">
    <property type="protein sequence ID" value="SHI71684.1"/>
    <property type="molecule type" value="Genomic_DNA"/>
</dbReference>